<accession>A0A0V1HL21</accession>
<reference evidence="1 2" key="1">
    <citation type="submission" date="2015-01" db="EMBL/GenBank/DDBJ databases">
        <title>Evolution of Trichinella species and genotypes.</title>
        <authorList>
            <person name="Korhonen P.K."/>
            <person name="Edoardo P."/>
            <person name="Giuseppe L.R."/>
            <person name="Gasser R.B."/>
        </authorList>
    </citation>
    <scope>NUCLEOTIDE SEQUENCE [LARGE SCALE GENOMIC DNA]</scope>
    <source>
        <strain evidence="1">ISS1029</strain>
    </source>
</reference>
<organism evidence="1 2">
    <name type="scientific">Trichinella zimbabwensis</name>
    <dbReference type="NCBI Taxonomy" id="268475"/>
    <lineage>
        <taxon>Eukaryota</taxon>
        <taxon>Metazoa</taxon>
        <taxon>Ecdysozoa</taxon>
        <taxon>Nematoda</taxon>
        <taxon>Enoplea</taxon>
        <taxon>Dorylaimia</taxon>
        <taxon>Trichinellida</taxon>
        <taxon>Trichinellidae</taxon>
        <taxon>Trichinella</taxon>
    </lineage>
</organism>
<gene>
    <name evidence="1" type="ORF">T11_16256</name>
</gene>
<keyword evidence="2" id="KW-1185">Reference proteome</keyword>
<dbReference type="AlphaFoldDB" id="A0A0V1HL21"/>
<protein>
    <submittedName>
        <fullName evidence="1">Uncharacterized protein</fullName>
    </submittedName>
</protein>
<dbReference type="Proteomes" id="UP000055024">
    <property type="component" value="Unassembled WGS sequence"/>
</dbReference>
<comment type="caution">
    <text evidence="1">The sequence shown here is derived from an EMBL/GenBank/DDBJ whole genome shotgun (WGS) entry which is preliminary data.</text>
</comment>
<evidence type="ECO:0000313" key="1">
    <source>
        <dbReference type="EMBL" id="KRZ10944.1"/>
    </source>
</evidence>
<dbReference type="EMBL" id="JYDP01000054">
    <property type="protein sequence ID" value="KRZ10944.1"/>
    <property type="molecule type" value="Genomic_DNA"/>
</dbReference>
<name>A0A0V1HL21_9BILA</name>
<sequence>MFETLSKKGKTGQSIARKDDVVLLPFMFVGVDFRLTRSGGAPREFAELLCRTNAFTWSRCRRWPKLTQSCNFCTFRQSGKFLRLLLCSKNWKVVLHAFADEWIEWKSINKRTV</sequence>
<evidence type="ECO:0000313" key="2">
    <source>
        <dbReference type="Proteomes" id="UP000055024"/>
    </source>
</evidence>
<proteinExistence type="predicted"/>